<dbReference type="HOGENOM" id="CLU_2026615_0_0_1"/>
<organism evidence="1 2">
    <name type="scientific">Cordyceps militaris (strain CM01)</name>
    <name type="common">Caterpillar fungus</name>
    <dbReference type="NCBI Taxonomy" id="983644"/>
    <lineage>
        <taxon>Eukaryota</taxon>
        <taxon>Fungi</taxon>
        <taxon>Dikarya</taxon>
        <taxon>Ascomycota</taxon>
        <taxon>Pezizomycotina</taxon>
        <taxon>Sordariomycetes</taxon>
        <taxon>Hypocreomycetidae</taxon>
        <taxon>Hypocreales</taxon>
        <taxon>Cordycipitaceae</taxon>
        <taxon>Cordyceps</taxon>
    </lineage>
</organism>
<dbReference type="VEuPathDB" id="FungiDB:CCM_01071"/>
<name>G3J2T1_CORMM</name>
<proteinExistence type="predicted"/>
<sequence>MISTNFDAISEARHKWVHRGKARAGQNYGAALILIVRRKKEKALQPTMPCRDPYICGLLIALAQAHRKSPRSEAQRAVSGRCCVRMSLSKAVTAQGGRYAHPDNCVDESAKVSGRRYLVKDV</sequence>
<dbReference type="GeneID" id="18163104"/>
<dbReference type="eggNOG" id="ENOG502RNPK">
    <property type="taxonomic scope" value="Eukaryota"/>
</dbReference>
<gene>
    <name evidence="1" type="ORF">CCM_01071</name>
</gene>
<keyword evidence="2" id="KW-1185">Reference proteome</keyword>
<dbReference type="EMBL" id="JH126399">
    <property type="protein sequence ID" value="EGX96415.1"/>
    <property type="molecule type" value="Genomic_DNA"/>
</dbReference>
<dbReference type="OrthoDB" id="5343483at2759"/>
<accession>G3J2T1</accession>
<dbReference type="Proteomes" id="UP000001610">
    <property type="component" value="Unassembled WGS sequence"/>
</dbReference>
<evidence type="ECO:0000313" key="2">
    <source>
        <dbReference type="Proteomes" id="UP000001610"/>
    </source>
</evidence>
<evidence type="ECO:0000313" key="1">
    <source>
        <dbReference type="EMBL" id="EGX96415.1"/>
    </source>
</evidence>
<dbReference type="KEGG" id="cmt:CCM_01071"/>
<reference evidence="1 2" key="1">
    <citation type="journal article" date="2011" name="Genome Biol.">
        <title>Genome sequence of the insect pathogenic fungus Cordyceps militaris, a valued traditional Chinese medicine.</title>
        <authorList>
            <person name="Zheng P."/>
            <person name="Xia Y."/>
            <person name="Xiao G."/>
            <person name="Xiong C."/>
            <person name="Hu X."/>
            <person name="Zhang S."/>
            <person name="Zheng H."/>
            <person name="Huang Y."/>
            <person name="Zhou Y."/>
            <person name="Wang S."/>
            <person name="Zhao G.P."/>
            <person name="Liu X."/>
            <person name="St Leger R.J."/>
            <person name="Wang C."/>
        </authorList>
    </citation>
    <scope>NUCLEOTIDE SEQUENCE [LARGE SCALE GENOMIC DNA]</scope>
    <source>
        <strain evidence="1 2">CM01</strain>
    </source>
</reference>
<protein>
    <submittedName>
        <fullName evidence="1">Uncharacterized protein</fullName>
    </submittedName>
</protein>
<dbReference type="InParanoid" id="G3J2T1"/>
<dbReference type="AlphaFoldDB" id="G3J2T1"/>
<dbReference type="RefSeq" id="XP_006666292.1">
    <property type="nucleotide sequence ID" value="XM_006666229.1"/>
</dbReference>